<dbReference type="Pfam" id="PF06985">
    <property type="entry name" value="HET"/>
    <property type="match status" value="1"/>
</dbReference>
<sequence>MEALNVYDAPLDSLVNSIVDLTHIANPCRYCLIDCVQVVQYHTLRIEEFEDFPPVRYSAISYIWRGNPPDPSVLDVHGTFMVKGAEDGDPISIDVLYHACTASLQQQATHLWLDRLCIMQTNRDDKAWQIRRMFQIYKSCNPCIILPGGIRRLVKLEERTSWIHRGWTLQEVLAPQLALVLFAWALGSGTYDAISEGPVDEVIPGKSAVGRVGEILQTCVGGKMWFTSAHAKDIYDCVSVVPRIFGDFEEDDGPLWALIGAMELKDPEAKLHAVWRSSLMRTSSRPVDMVFSIMGLFDISLDPHAFHADDRLGATIALSQELLRQGKPASWLGISFYLPPCRRLSTFPDFPQTSVSGQARIEIEGRLVNVTGFMDGAYPARWWLKDVPHGSMAADGYLTFTAKAAPILPTGTMRPDVELWTANLRKDDDESDFQFVATDTSVWRLCKAGEAEEALHTTKAFVIMIGEEEVYDIEWMPKWQHQCSIRAMLVEEHAPGKFHRTSYFFLGDSFKSVIRDWKEREFAVGGPDAAEH</sequence>
<feature type="domain" description="Heterokaryon incompatibility" evidence="1">
    <location>
        <begin position="57"/>
        <end position="146"/>
    </location>
</feature>
<dbReference type="OrthoDB" id="5303367at2759"/>
<dbReference type="InterPro" id="IPR010730">
    <property type="entry name" value="HET"/>
</dbReference>
<reference evidence="2 3" key="1">
    <citation type="submission" date="2016-07" db="EMBL/GenBank/DDBJ databases">
        <title>Draft genome of the white-rot fungus Obba rivulosa 3A-2.</title>
        <authorList>
            <consortium name="DOE Joint Genome Institute"/>
            <person name="Miettinen O."/>
            <person name="Riley R."/>
            <person name="Acob R."/>
            <person name="Barry K."/>
            <person name="Cullen D."/>
            <person name="De Vries R."/>
            <person name="Hainaut M."/>
            <person name="Hatakka A."/>
            <person name="Henrissat B."/>
            <person name="Hilden K."/>
            <person name="Kuo R."/>
            <person name="Labutti K."/>
            <person name="Lipzen A."/>
            <person name="Makela M.R."/>
            <person name="Sandor L."/>
            <person name="Spatafora J.W."/>
            <person name="Grigoriev I.V."/>
            <person name="Hibbett D.S."/>
        </authorList>
    </citation>
    <scope>NUCLEOTIDE SEQUENCE [LARGE SCALE GENOMIC DNA]</scope>
    <source>
        <strain evidence="2 3">3A-2</strain>
    </source>
</reference>
<dbReference type="InterPro" id="IPR052895">
    <property type="entry name" value="HetReg/Transcr_Mod"/>
</dbReference>
<accession>A0A8E2AYY5</accession>
<dbReference type="PANTHER" id="PTHR24148">
    <property type="entry name" value="ANKYRIN REPEAT DOMAIN-CONTAINING PROTEIN 39 HOMOLOG-RELATED"/>
    <property type="match status" value="1"/>
</dbReference>
<keyword evidence="3" id="KW-1185">Reference proteome</keyword>
<gene>
    <name evidence="2" type="ORF">OBBRIDRAFT_792986</name>
</gene>
<organism evidence="2 3">
    <name type="scientific">Obba rivulosa</name>
    <dbReference type="NCBI Taxonomy" id="1052685"/>
    <lineage>
        <taxon>Eukaryota</taxon>
        <taxon>Fungi</taxon>
        <taxon>Dikarya</taxon>
        <taxon>Basidiomycota</taxon>
        <taxon>Agaricomycotina</taxon>
        <taxon>Agaricomycetes</taxon>
        <taxon>Polyporales</taxon>
        <taxon>Gelatoporiaceae</taxon>
        <taxon>Obba</taxon>
    </lineage>
</organism>
<proteinExistence type="predicted"/>
<dbReference type="PANTHER" id="PTHR24148:SF64">
    <property type="entry name" value="HETEROKARYON INCOMPATIBILITY DOMAIN-CONTAINING PROTEIN"/>
    <property type="match status" value="1"/>
</dbReference>
<dbReference type="Proteomes" id="UP000250043">
    <property type="component" value="Unassembled WGS sequence"/>
</dbReference>
<protein>
    <recommendedName>
        <fullName evidence="1">Heterokaryon incompatibility domain-containing protein</fullName>
    </recommendedName>
</protein>
<evidence type="ECO:0000259" key="1">
    <source>
        <dbReference type="Pfam" id="PF06985"/>
    </source>
</evidence>
<dbReference type="AlphaFoldDB" id="A0A8E2AYY5"/>
<dbReference type="EMBL" id="KV722398">
    <property type="protein sequence ID" value="OCH90785.1"/>
    <property type="molecule type" value="Genomic_DNA"/>
</dbReference>
<evidence type="ECO:0000313" key="3">
    <source>
        <dbReference type="Proteomes" id="UP000250043"/>
    </source>
</evidence>
<evidence type="ECO:0000313" key="2">
    <source>
        <dbReference type="EMBL" id="OCH90785.1"/>
    </source>
</evidence>
<name>A0A8E2AYY5_9APHY</name>